<evidence type="ECO:0000256" key="1">
    <source>
        <dbReference type="SAM" id="Coils"/>
    </source>
</evidence>
<sequence length="438" mass="48752">MWAPNRAPTRVQRTSSIHSVSSVHSPSLSKPIISSGISHQPAAPLSSRSSVISMDDERPSGRRNAPLEAWNAPLRPNEPEFKKISLAPIPGPRVTAAAVQKDQWELATDDDATSGSSTLDGEDDYMDHAMKKAAPRAPARTDIRNDEPRSPNPAPHVPGPLESQLAALMSKLIYIEQANPAVSISPEEFQAMQKRVQALEEEKRTWSKRHDAIWALRDEDVENNIKIRGLLAKARRELEETKALREEDLSNVLIVRSKLAEKTRELERAQAQNGRSSPNHRRPGSYLERRGTSDLFVAAKTAALEQRVLELEKRNSDLVTQVDTLKGGANIEDLNRLTAHQAWKDTVGDLEARIKAKDAEITKLRSGSGAGSTTAGMDWYKVEALLEEHATYRESVGGRLQALRSDKEGLQRELHRKENDCQALELKLQTLQRRTTVL</sequence>
<protein>
    <submittedName>
        <fullName evidence="3">Uncharacterized protein</fullName>
    </submittedName>
</protein>
<dbReference type="Proteomes" id="UP000813461">
    <property type="component" value="Unassembled WGS sequence"/>
</dbReference>
<comment type="caution">
    <text evidence="3">The sequence shown here is derived from an EMBL/GenBank/DDBJ whole genome shotgun (WGS) entry which is preliminary data.</text>
</comment>
<organism evidence="3 4">
    <name type="scientific">Paraphoma chrysanthemicola</name>
    <dbReference type="NCBI Taxonomy" id="798071"/>
    <lineage>
        <taxon>Eukaryota</taxon>
        <taxon>Fungi</taxon>
        <taxon>Dikarya</taxon>
        <taxon>Ascomycota</taxon>
        <taxon>Pezizomycotina</taxon>
        <taxon>Dothideomycetes</taxon>
        <taxon>Pleosporomycetidae</taxon>
        <taxon>Pleosporales</taxon>
        <taxon>Pleosporineae</taxon>
        <taxon>Phaeosphaeriaceae</taxon>
        <taxon>Paraphoma</taxon>
    </lineage>
</organism>
<keyword evidence="1" id="KW-0175">Coiled coil</keyword>
<feature type="compositionally biased region" description="Basic and acidic residues" evidence="2">
    <location>
        <begin position="139"/>
        <end position="149"/>
    </location>
</feature>
<evidence type="ECO:0000313" key="3">
    <source>
        <dbReference type="EMBL" id="KAH7078581.1"/>
    </source>
</evidence>
<accession>A0A8K0QXV3</accession>
<dbReference type="OrthoDB" id="4186885at2759"/>
<feature type="coiled-coil region" evidence="1">
    <location>
        <begin position="400"/>
        <end position="434"/>
    </location>
</feature>
<dbReference type="AlphaFoldDB" id="A0A8K0QXV3"/>
<name>A0A8K0QXV3_9PLEO</name>
<feature type="region of interest" description="Disordered" evidence="2">
    <location>
        <begin position="132"/>
        <end position="160"/>
    </location>
</feature>
<dbReference type="EMBL" id="JAGMVJ010000017">
    <property type="protein sequence ID" value="KAH7078581.1"/>
    <property type="molecule type" value="Genomic_DNA"/>
</dbReference>
<gene>
    <name evidence="3" type="ORF">FB567DRAFT_138867</name>
</gene>
<feature type="region of interest" description="Disordered" evidence="2">
    <location>
        <begin position="1"/>
        <end position="75"/>
    </location>
</feature>
<reference evidence="3" key="1">
    <citation type="journal article" date="2021" name="Nat. Commun.">
        <title>Genetic determinants of endophytism in the Arabidopsis root mycobiome.</title>
        <authorList>
            <person name="Mesny F."/>
            <person name="Miyauchi S."/>
            <person name="Thiergart T."/>
            <person name="Pickel B."/>
            <person name="Atanasova L."/>
            <person name="Karlsson M."/>
            <person name="Huettel B."/>
            <person name="Barry K.W."/>
            <person name="Haridas S."/>
            <person name="Chen C."/>
            <person name="Bauer D."/>
            <person name="Andreopoulos W."/>
            <person name="Pangilinan J."/>
            <person name="LaButti K."/>
            <person name="Riley R."/>
            <person name="Lipzen A."/>
            <person name="Clum A."/>
            <person name="Drula E."/>
            <person name="Henrissat B."/>
            <person name="Kohler A."/>
            <person name="Grigoriev I.V."/>
            <person name="Martin F.M."/>
            <person name="Hacquard S."/>
        </authorList>
    </citation>
    <scope>NUCLEOTIDE SEQUENCE</scope>
    <source>
        <strain evidence="3">MPI-SDFR-AT-0120</strain>
    </source>
</reference>
<feature type="compositionally biased region" description="Low complexity" evidence="2">
    <location>
        <begin position="15"/>
        <end position="32"/>
    </location>
</feature>
<evidence type="ECO:0000256" key="2">
    <source>
        <dbReference type="SAM" id="MobiDB-lite"/>
    </source>
</evidence>
<keyword evidence="4" id="KW-1185">Reference proteome</keyword>
<evidence type="ECO:0000313" key="4">
    <source>
        <dbReference type="Proteomes" id="UP000813461"/>
    </source>
</evidence>
<proteinExistence type="predicted"/>
<feature type="region of interest" description="Disordered" evidence="2">
    <location>
        <begin position="265"/>
        <end position="288"/>
    </location>
</feature>